<comment type="caution">
    <text evidence="1">The sequence shown here is derived from an EMBL/GenBank/DDBJ whole genome shotgun (WGS) entry which is preliminary data.</text>
</comment>
<sequence>MDWTSRTHLIIDRTQPVDTGKLSYGDLEKMRLSIAEMPTGNRQSQMLPIENQLQRAGEILQESFYTFRELVFDKIIMKEVAPPTNLLGPMVLRVHCKGSLSLDEDFVVSSPEFLPENTFDKNKVLSWGANVEALAFFWILMTKLLAGIDVGFIERDWPIKDEEYKVDCIYINRPAGRNDLPRLKHEVTIVSVGPDEEYVFDLTAAQFGHLRPVTPLGEYEKKFPPLSIGAYKQFGHR</sequence>
<gene>
    <name evidence="1" type="ORF">AC578_9557</name>
</gene>
<dbReference type="OrthoDB" id="3649057at2759"/>
<proteinExistence type="predicted"/>
<organism evidence="1 2">
    <name type="scientific">Pseudocercospora eumusae</name>
    <dbReference type="NCBI Taxonomy" id="321146"/>
    <lineage>
        <taxon>Eukaryota</taxon>
        <taxon>Fungi</taxon>
        <taxon>Dikarya</taxon>
        <taxon>Ascomycota</taxon>
        <taxon>Pezizomycotina</taxon>
        <taxon>Dothideomycetes</taxon>
        <taxon>Dothideomycetidae</taxon>
        <taxon>Mycosphaerellales</taxon>
        <taxon>Mycosphaerellaceae</taxon>
        <taxon>Pseudocercospora</taxon>
    </lineage>
</organism>
<dbReference type="AlphaFoldDB" id="A0A139HGG0"/>
<dbReference type="STRING" id="321146.A0A139HGG0"/>
<protein>
    <submittedName>
        <fullName evidence="1">Uncharacterized protein</fullName>
    </submittedName>
</protein>
<dbReference type="EMBL" id="LFZN01000055">
    <property type="protein sequence ID" value="KXT01482.1"/>
    <property type="molecule type" value="Genomic_DNA"/>
</dbReference>
<accession>A0A139HGG0</accession>
<evidence type="ECO:0000313" key="1">
    <source>
        <dbReference type="EMBL" id="KXT01482.1"/>
    </source>
</evidence>
<reference evidence="1 2" key="1">
    <citation type="submission" date="2015-07" db="EMBL/GenBank/DDBJ databases">
        <title>Comparative genomics of the Sigatoka disease complex on banana suggests a link between parallel evolutionary changes in Pseudocercospora fijiensis and Pseudocercospora eumusae and increased virulence on the banana host.</title>
        <authorList>
            <person name="Chang T.-C."/>
            <person name="Salvucci A."/>
            <person name="Crous P.W."/>
            <person name="Stergiopoulos I."/>
        </authorList>
    </citation>
    <scope>NUCLEOTIDE SEQUENCE [LARGE SCALE GENOMIC DNA]</scope>
    <source>
        <strain evidence="1 2">CBS 114824</strain>
    </source>
</reference>
<name>A0A139HGG0_9PEZI</name>
<evidence type="ECO:0000313" key="2">
    <source>
        <dbReference type="Proteomes" id="UP000070133"/>
    </source>
</evidence>
<dbReference type="Proteomes" id="UP000070133">
    <property type="component" value="Unassembled WGS sequence"/>
</dbReference>
<keyword evidence="2" id="KW-1185">Reference proteome</keyword>